<accession>A0A0E3Z9Y0</accession>
<organism evidence="1 2">
    <name type="scientific">Sneathia vaginalis</name>
    <dbReference type="NCBI Taxonomy" id="187101"/>
    <lineage>
        <taxon>Bacteria</taxon>
        <taxon>Fusobacteriati</taxon>
        <taxon>Fusobacteriota</taxon>
        <taxon>Fusobacteriia</taxon>
        <taxon>Fusobacteriales</taxon>
        <taxon>Leptotrichiaceae</taxon>
        <taxon>Sneathia</taxon>
    </lineage>
</organism>
<dbReference type="HOGENOM" id="CLU_1577471_0_0_0"/>
<name>A0A0E3Z9Y0_9FUSO</name>
<dbReference type="STRING" id="187101.VC03_02960"/>
<dbReference type="KEGG" id="sns:VC03_02960"/>
<dbReference type="RefSeq" id="WP_046328597.1">
    <property type="nucleotide sequence ID" value="NZ_CP011280.1"/>
</dbReference>
<reference evidence="1 2" key="1">
    <citation type="journal article" date="2012" name="BMC Genomics">
        <title>Genomic sequence analysis and characterization of Sneathia amnii sp. nov.</title>
        <authorList>
            <consortium name="Vaginal Microbiome Consortium (additional members)"/>
            <person name="Harwich M.D.Jr."/>
            <person name="Serrano M.G."/>
            <person name="Fettweis J.M."/>
            <person name="Alves J.M."/>
            <person name="Reimers M.A."/>
            <person name="Buck G.A."/>
            <person name="Jefferson K.K."/>
        </authorList>
    </citation>
    <scope>NUCLEOTIDE SEQUENCE [LARGE SCALE GENOMIC DNA]</scope>
    <source>
        <strain evidence="1 2">SN35</strain>
    </source>
</reference>
<dbReference type="PATRIC" id="fig|1069640.6.peg.575"/>
<proteinExistence type="predicted"/>
<dbReference type="Proteomes" id="UP000033103">
    <property type="component" value="Chromosome"/>
</dbReference>
<sequence>MKYTKEELKDLDYLKDEKDENYLRFVKQYIQNLKLGEMDLHDDFDFDCMFYIITTKGKEYKYFLTTEIKLLQDDLDEDTVQDIYKECEIDENYMYDLDKLSIKELEPLWYRSIDKSDCDLDMCDLGDKYIKIDDYTTYISSDRLEDLVDCYDIYKVYKDKINEEYIKAL</sequence>
<evidence type="ECO:0000313" key="1">
    <source>
        <dbReference type="EMBL" id="AKC95491.1"/>
    </source>
</evidence>
<gene>
    <name evidence="1" type="ORF">VC03_02960</name>
</gene>
<protein>
    <submittedName>
        <fullName evidence="1">Uncharacterized protein</fullName>
    </submittedName>
</protein>
<evidence type="ECO:0000313" key="2">
    <source>
        <dbReference type="Proteomes" id="UP000033103"/>
    </source>
</evidence>
<keyword evidence="2" id="KW-1185">Reference proteome</keyword>
<dbReference type="EMBL" id="CP011280">
    <property type="protein sequence ID" value="AKC95491.1"/>
    <property type="molecule type" value="Genomic_DNA"/>
</dbReference>
<dbReference type="AlphaFoldDB" id="A0A0E3Z9Y0"/>